<protein>
    <submittedName>
        <fullName evidence="1">Uncharacterized protein</fullName>
    </submittedName>
</protein>
<evidence type="ECO:0000313" key="2">
    <source>
        <dbReference type="Proteomes" id="UP001480595"/>
    </source>
</evidence>
<name>A0ABR1W5X0_9PEZI</name>
<evidence type="ECO:0000313" key="1">
    <source>
        <dbReference type="EMBL" id="KAK8078898.1"/>
    </source>
</evidence>
<gene>
    <name evidence="1" type="ORF">PG994_002705</name>
</gene>
<comment type="caution">
    <text evidence="1">The sequence shown here is derived from an EMBL/GenBank/DDBJ whole genome shotgun (WGS) entry which is preliminary data.</text>
</comment>
<dbReference type="RefSeq" id="XP_066719969.1">
    <property type="nucleotide sequence ID" value="XM_066854114.1"/>
</dbReference>
<organism evidence="1 2">
    <name type="scientific">Apiospora phragmitis</name>
    <dbReference type="NCBI Taxonomy" id="2905665"/>
    <lineage>
        <taxon>Eukaryota</taxon>
        <taxon>Fungi</taxon>
        <taxon>Dikarya</taxon>
        <taxon>Ascomycota</taxon>
        <taxon>Pezizomycotina</taxon>
        <taxon>Sordariomycetes</taxon>
        <taxon>Xylariomycetidae</taxon>
        <taxon>Amphisphaeriales</taxon>
        <taxon>Apiosporaceae</taxon>
        <taxon>Apiospora</taxon>
    </lineage>
</organism>
<keyword evidence="2" id="KW-1185">Reference proteome</keyword>
<dbReference type="Proteomes" id="UP001480595">
    <property type="component" value="Unassembled WGS sequence"/>
</dbReference>
<dbReference type="EMBL" id="JAQQWL010000003">
    <property type="protein sequence ID" value="KAK8078898.1"/>
    <property type="molecule type" value="Genomic_DNA"/>
</dbReference>
<sequence>MAAVSDPVHRAFEDAIQYLKTKSGDDSVYSPFLQTTSIDEVYNATDALQEEQSKKGHLRHLSKIEPYLKRLGSMRLL</sequence>
<proteinExistence type="predicted"/>
<accession>A0ABR1W5X0</accession>
<reference evidence="1 2" key="1">
    <citation type="submission" date="2023-01" db="EMBL/GenBank/DDBJ databases">
        <title>Analysis of 21 Apiospora genomes using comparative genomics revels a genus with tremendous synthesis potential of carbohydrate active enzymes and secondary metabolites.</title>
        <authorList>
            <person name="Sorensen T."/>
        </authorList>
    </citation>
    <scope>NUCLEOTIDE SEQUENCE [LARGE SCALE GENOMIC DNA]</scope>
    <source>
        <strain evidence="1 2">CBS 135458</strain>
    </source>
</reference>
<dbReference type="GeneID" id="92087177"/>